<sequence>MKLDGGWPWGDGHGDGENGGRRPVSTTRSVHPSAGGQGVARGHGAAWGIFAAAVAMGPGR</sequence>
<dbReference type="EMBL" id="JAKKUT010000006">
    <property type="protein sequence ID" value="MDG2992016.1"/>
    <property type="molecule type" value="Genomic_DNA"/>
</dbReference>
<gene>
    <name evidence="2" type="ORF">L3556_13910</name>
</gene>
<evidence type="ECO:0000256" key="1">
    <source>
        <dbReference type="SAM" id="MobiDB-lite"/>
    </source>
</evidence>
<keyword evidence="3" id="KW-1185">Reference proteome</keyword>
<organism evidence="2 3">
    <name type="scientific">Candidatus Synechococcus calcipolaris G9</name>
    <dbReference type="NCBI Taxonomy" id="1497997"/>
    <lineage>
        <taxon>Bacteria</taxon>
        <taxon>Bacillati</taxon>
        <taxon>Cyanobacteriota</taxon>
        <taxon>Cyanophyceae</taxon>
        <taxon>Synechococcales</taxon>
        <taxon>Synechococcaceae</taxon>
        <taxon>Synechococcus</taxon>
    </lineage>
</organism>
<protein>
    <submittedName>
        <fullName evidence="2">Uncharacterized protein</fullName>
    </submittedName>
</protein>
<dbReference type="RefSeq" id="WP_277867940.1">
    <property type="nucleotide sequence ID" value="NZ_JAKKUT010000006.1"/>
</dbReference>
<accession>A0ABT6F2D2</accession>
<feature type="region of interest" description="Disordered" evidence="1">
    <location>
        <begin position="1"/>
        <end position="41"/>
    </location>
</feature>
<name>A0ABT6F2D2_9SYNE</name>
<comment type="caution">
    <text evidence="2">The sequence shown here is derived from an EMBL/GenBank/DDBJ whole genome shotgun (WGS) entry which is preliminary data.</text>
</comment>
<evidence type="ECO:0000313" key="3">
    <source>
        <dbReference type="Proteomes" id="UP001154265"/>
    </source>
</evidence>
<evidence type="ECO:0000313" key="2">
    <source>
        <dbReference type="EMBL" id="MDG2992016.1"/>
    </source>
</evidence>
<reference evidence="2" key="2">
    <citation type="submission" date="2022-01" db="EMBL/GenBank/DDBJ databases">
        <authorList>
            <person name="Zivanovic Y."/>
            <person name="Moreira D."/>
            <person name="Lopez-Garcia P."/>
        </authorList>
    </citation>
    <scope>NUCLEOTIDE SEQUENCE</scope>
    <source>
        <strain evidence="2">G9</strain>
    </source>
</reference>
<proteinExistence type="predicted"/>
<reference evidence="2" key="1">
    <citation type="journal article" date="2022" name="Genome Biol. Evol.">
        <title>A New Gene Family Diagnostic for Intracellular Biomineralization of Amorphous Ca Carbonates by Cyanobacteria.</title>
        <authorList>
            <person name="Benzerara K."/>
            <person name="Duprat E."/>
            <person name="Bitard-Feildel T."/>
            <person name="Caumes G."/>
            <person name="Cassier-Chauvat C."/>
            <person name="Chauvat F."/>
            <person name="Dezi M."/>
            <person name="Diop S.I."/>
            <person name="Gaschignard G."/>
            <person name="Gorgen S."/>
            <person name="Gugger M."/>
            <person name="Lopez-Garcia P."/>
            <person name="Millet M."/>
            <person name="Skouri-Panet F."/>
            <person name="Moreira D."/>
            <person name="Callebaut I."/>
        </authorList>
    </citation>
    <scope>NUCLEOTIDE SEQUENCE</scope>
    <source>
        <strain evidence="2">G9</strain>
    </source>
</reference>
<dbReference type="Proteomes" id="UP001154265">
    <property type="component" value="Unassembled WGS sequence"/>
</dbReference>